<sequence>MQGIAVECPPSLRVTKVVTHKPRFSLLPEASIWDSAKIEYTIPFTFTAGATGTNS</sequence>
<name>A0AAU9BCT7_9ENTR</name>
<evidence type="ECO:0000313" key="2">
    <source>
        <dbReference type="Proteomes" id="UP000595858"/>
    </source>
</evidence>
<gene>
    <name evidence="1" type="ORF">OIPHN260_19240</name>
</gene>
<dbReference type="EMBL" id="AP023447">
    <property type="protein sequence ID" value="BCL42422.1"/>
    <property type="molecule type" value="Genomic_DNA"/>
</dbReference>
<reference evidence="1" key="1">
    <citation type="journal article" date="2020" name="J Glob Antimicrob Resist">
        <title>Genomic characterization of clinical Enterobacter roggenkampii co-harboring blaIMP-1- and blaGES-5-encoding IncP6 and mcr-9-encoding IncHI2 plasmids isolated in Japan.</title>
        <authorList>
            <person name="Umeda K."/>
            <person name="Nakamura H."/>
            <person name="Fukuda A."/>
            <person name="Matsumoto Y."/>
            <person name="Motooka D."/>
            <person name="Nakamura S."/>
            <person name="Yasui Y."/>
            <person name="Yoshida H."/>
            <person name="Kawahara R."/>
        </authorList>
    </citation>
    <scope>NUCLEOTIDE SEQUENCE</scope>
    <source>
        <strain evidence="1">OIPH-N260</strain>
    </source>
</reference>
<accession>A0AAU9BCT7</accession>
<evidence type="ECO:0000313" key="1">
    <source>
        <dbReference type="EMBL" id="BCL42422.1"/>
    </source>
</evidence>
<protein>
    <submittedName>
        <fullName evidence="1">Uncharacterized protein</fullName>
    </submittedName>
</protein>
<dbReference type="Proteomes" id="UP000595858">
    <property type="component" value="Chromosome"/>
</dbReference>
<dbReference type="AlphaFoldDB" id="A0AAU9BCT7"/>
<proteinExistence type="predicted"/>
<organism evidence="1 2">
    <name type="scientific">Enterobacter roggenkampii</name>
    <dbReference type="NCBI Taxonomy" id="1812935"/>
    <lineage>
        <taxon>Bacteria</taxon>
        <taxon>Pseudomonadati</taxon>
        <taxon>Pseudomonadota</taxon>
        <taxon>Gammaproteobacteria</taxon>
        <taxon>Enterobacterales</taxon>
        <taxon>Enterobacteriaceae</taxon>
        <taxon>Enterobacter</taxon>
        <taxon>Enterobacter cloacae complex</taxon>
    </lineage>
</organism>